<organism evidence="1 2">
    <name type="scientific">Dreissena polymorpha</name>
    <name type="common">Zebra mussel</name>
    <name type="synonym">Mytilus polymorpha</name>
    <dbReference type="NCBI Taxonomy" id="45954"/>
    <lineage>
        <taxon>Eukaryota</taxon>
        <taxon>Metazoa</taxon>
        <taxon>Spiralia</taxon>
        <taxon>Lophotrochozoa</taxon>
        <taxon>Mollusca</taxon>
        <taxon>Bivalvia</taxon>
        <taxon>Autobranchia</taxon>
        <taxon>Heteroconchia</taxon>
        <taxon>Euheterodonta</taxon>
        <taxon>Imparidentia</taxon>
        <taxon>Neoheterodontei</taxon>
        <taxon>Myida</taxon>
        <taxon>Dreissenoidea</taxon>
        <taxon>Dreissenidae</taxon>
        <taxon>Dreissena</taxon>
    </lineage>
</organism>
<evidence type="ECO:0000313" key="2">
    <source>
        <dbReference type="Proteomes" id="UP000828390"/>
    </source>
</evidence>
<protein>
    <submittedName>
        <fullName evidence="1">Uncharacterized protein</fullName>
    </submittedName>
</protein>
<sequence>MLYPGHCRLLLEQIGIMAFVIYNALCRDENGRPLLCSDIFVNILNTGNRELKPDEIKLDRAGPSIPASFGGILKIDTVHSLPCYCPSILKRWSERRRHWPSPDIVRKVVSLGAYVTPVGFKGSDYRHVEWRI</sequence>
<gene>
    <name evidence="1" type="ORF">DPMN_039026</name>
</gene>
<keyword evidence="2" id="KW-1185">Reference proteome</keyword>
<dbReference type="EMBL" id="JAIWYP010000002">
    <property type="protein sequence ID" value="KAH3875750.1"/>
    <property type="molecule type" value="Genomic_DNA"/>
</dbReference>
<reference evidence="1" key="2">
    <citation type="submission" date="2020-11" db="EMBL/GenBank/DDBJ databases">
        <authorList>
            <person name="McCartney M.A."/>
            <person name="Auch B."/>
            <person name="Kono T."/>
            <person name="Mallez S."/>
            <person name="Becker A."/>
            <person name="Gohl D.M."/>
            <person name="Silverstein K.A.T."/>
            <person name="Koren S."/>
            <person name="Bechman K.B."/>
            <person name="Herman A."/>
            <person name="Abrahante J.E."/>
            <person name="Garbe J."/>
        </authorList>
    </citation>
    <scope>NUCLEOTIDE SEQUENCE</scope>
    <source>
        <strain evidence="1">Duluth1</strain>
        <tissue evidence="1">Whole animal</tissue>
    </source>
</reference>
<accession>A0A9D4MEA3</accession>
<reference evidence="1" key="1">
    <citation type="journal article" date="2019" name="bioRxiv">
        <title>The Genome of the Zebra Mussel, Dreissena polymorpha: A Resource for Invasive Species Research.</title>
        <authorList>
            <person name="McCartney M.A."/>
            <person name="Auch B."/>
            <person name="Kono T."/>
            <person name="Mallez S."/>
            <person name="Zhang Y."/>
            <person name="Obille A."/>
            <person name="Becker A."/>
            <person name="Abrahante J.E."/>
            <person name="Garbe J."/>
            <person name="Badalamenti J.P."/>
            <person name="Herman A."/>
            <person name="Mangelson H."/>
            <person name="Liachko I."/>
            <person name="Sullivan S."/>
            <person name="Sone E.D."/>
            <person name="Koren S."/>
            <person name="Silverstein K.A.T."/>
            <person name="Beckman K.B."/>
            <person name="Gohl D.M."/>
        </authorList>
    </citation>
    <scope>NUCLEOTIDE SEQUENCE</scope>
    <source>
        <strain evidence="1">Duluth1</strain>
        <tissue evidence="1">Whole animal</tissue>
    </source>
</reference>
<comment type="caution">
    <text evidence="1">The sequence shown here is derived from an EMBL/GenBank/DDBJ whole genome shotgun (WGS) entry which is preliminary data.</text>
</comment>
<name>A0A9D4MEA3_DREPO</name>
<dbReference type="Proteomes" id="UP000828390">
    <property type="component" value="Unassembled WGS sequence"/>
</dbReference>
<proteinExistence type="predicted"/>
<evidence type="ECO:0000313" key="1">
    <source>
        <dbReference type="EMBL" id="KAH3875750.1"/>
    </source>
</evidence>
<dbReference type="AlphaFoldDB" id="A0A9D4MEA3"/>